<evidence type="ECO:0000256" key="1">
    <source>
        <dbReference type="ARBA" id="ARBA00002343"/>
    </source>
</evidence>
<evidence type="ECO:0000256" key="3">
    <source>
        <dbReference type="ARBA" id="ARBA00018741"/>
    </source>
</evidence>
<dbReference type="PROSITE" id="PS50897">
    <property type="entry name" value="CTLH"/>
    <property type="match status" value="1"/>
</dbReference>
<gene>
    <name evidence="6" type="ORF">MPDQ_007346</name>
</gene>
<dbReference type="InterPro" id="IPR013144">
    <property type="entry name" value="CRA_dom"/>
</dbReference>
<dbReference type="InterPro" id="IPR024964">
    <property type="entry name" value="CTLH/CRA"/>
</dbReference>
<comment type="caution">
    <text evidence="6">The sequence shown here is derived from an EMBL/GenBank/DDBJ whole genome shotgun (WGS) entry which is preliminary data.</text>
</comment>
<dbReference type="PROSITE" id="PS50896">
    <property type="entry name" value="LISH"/>
    <property type="match status" value="1"/>
</dbReference>
<dbReference type="Proteomes" id="UP000319663">
    <property type="component" value="Unassembled WGS sequence"/>
</dbReference>
<dbReference type="InterPro" id="IPR006594">
    <property type="entry name" value="LisH"/>
</dbReference>
<dbReference type="Pfam" id="PF08513">
    <property type="entry name" value="LisH"/>
    <property type="match status" value="1"/>
</dbReference>
<dbReference type="SMART" id="SM00667">
    <property type="entry name" value="LisH"/>
    <property type="match status" value="1"/>
</dbReference>
<protein>
    <recommendedName>
        <fullName evidence="3">Protein FYV10</fullName>
    </recommendedName>
    <alternativeName>
        <fullName evidence="2">Protein fyv10</fullName>
    </alternativeName>
</protein>
<dbReference type="PANTHER" id="PTHR12864">
    <property type="entry name" value="RAN BINDING PROTEIN 9-RELATED"/>
    <property type="match status" value="1"/>
</dbReference>
<sequence length="285" mass="31546">MSSANLTSPTPSTATPTWLQFERKVEEVKPSKTDINYLVMDYLITNGYPAAAKKFAAEANIRPRVDFESIQERVDIRTAIHSGDIKTAIEKINELNPQFHAPLLSAPFGGLEEKQTSSVLNENPSLHFSLLRLQLIELIRASASSPDRDIGPALEFATSELAPRAPTNPKFLDDLEKTLALLIFPSDNLDPSLAPLLSSDLRKEIATRVNEAILQSQGSRKEARLRNLVRLRAWAERKAREAKKDIPEKLDLGLVGENNLMSSDRNGSSNDTEMTNSGDIDPMIS</sequence>
<keyword evidence="7" id="KW-1185">Reference proteome</keyword>
<feature type="compositionally biased region" description="Polar residues" evidence="4">
    <location>
        <begin position="259"/>
        <end position="278"/>
    </location>
</feature>
<proteinExistence type="predicted"/>
<dbReference type="InterPro" id="IPR006595">
    <property type="entry name" value="CTLH_C"/>
</dbReference>
<feature type="region of interest" description="Disordered" evidence="4">
    <location>
        <begin position="257"/>
        <end position="285"/>
    </location>
</feature>
<evidence type="ECO:0000313" key="6">
    <source>
        <dbReference type="EMBL" id="TQB71696.1"/>
    </source>
</evidence>
<feature type="domain" description="CTLH" evidence="5">
    <location>
        <begin position="69"/>
        <end position="146"/>
    </location>
</feature>
<dbReference type="InterPro" id="IPR050618">
    <property type="entry name" value="Ubq-SigPath_Reg"/>
</dbReference>
<dbReference type="SMART" id="SM00757">
    <property type="entry name" value="CRA"/>
    <property type="match status" value="1"/>
</dbReference>
<comment type="function">
    <text evidence="1">Involved in the proteasome-dependent degradation of fructose-1,6-bisphosphatase.</text>
</comment>
<organism evidence="6 7">
    <name type="scientific">Monascus purpureus</name>
    <name type="common">Red mold</name>
    <name type="synonym">Monascus anka</name>
    <dbReference type="NCBI Taxonomy" id="5098"/>
    <lineage>
        <taxon>Eukaryota</taxon>
        <taxon>Fungi</taxon>
        <taxon>Dikarya</taxon>
        <taxon>Ascomycota</taxon>
        <taxon>Pezizomycotina</taxon>
        <taxon>Eurotiomycetes</taxon>
        <taxon>Eurotiomycetidae</taxon>
        <taxon>Eurotiales</taxon>
        <taxon>Aspergillaceae</taxon>
        <taxon>Monascus</taxon>
    </lineage>
</organism>
<dbReference type="SMART" id="SM00668">
    <property type="entry name" value="CTLH"/>
    <property type="match status" value="1"/>
</dbReference>
<evidence type="ECO:0000313" key="7">
    <source>
        <dbReference type="Proteomes" id="UP000319663"/>
    </source>
</evidence>
<reference evidence="6 7" key="1">
    <citation type="submission" date="2019-06" db="EMBL/GenBank/DDBJ databases">
        <title>Wine fermentation using esterase from Monascus purpureus.</title>
        <authorList>
            <person name="Geng C."/>
            <person name="Zhang Y."/>
        </authorList>
    </citation>
    <scope>NUCLEOTIDE SEQUENCE [LARGE SCALE GENOMIC DNA]</scope>
    <source>
        <strain evidence="6">HQ1</strain>
    </source>
</reference>
<name>A0A507QU67_MONPU</name>
<evidence type="ECO:0000256" key="2">
    <source>
        <dbReference type="ARBA" id="ARBA00017917"/>
    </source>
</evidence>
<dbReference type="EMBL" id="VIFY01000076">
    <property type="protein sequence ID" value="TQB71696.1"/>
    <property type="molecule type" value="Genomic_DNA"/>
</dbReference>
<accession>A0A507QU67</accession>
<dbReference type="AlphaFoldDB" id="A0A507QU67"/>
<evidence type="ECO:0000256" key="4">
    <source>
        <dbReference type="SAM" id="MobiDB-lite"/>
    </source>
</evidence>
<dbReference type="STRING" id="5098.A0A507QU67"/>
<dbReference type="Pfam" id="PF10607">
    <property type="entry name" value="CTLH"/>
    <property type="match status" value="1"/>
</dbReference>
<evidence type="ECO:0000259" key="5">
    <source>
        <dbReference type="PROSITE" id="PS50897"/>
    </source>
</evidence>